<organism evidence="4 5">
    <name type="scientific">Anaerovibrio lipolyticus DSM 3074</name>
    <dbReference type="NCBI Taxonomy" id="1120997"/>
    <lineage>
        <taxon>Bacteria</taxon>
        <taxon>Bacillati</taxon>
        <taxon>Bacillota</taxon>
        <taxon>Negativicutes</taxon>
        <taxon>Selenomonadales</taxon>
        <taxon>Selenomonadaceae</taxon>
        <taxon>Anaerovibrio</taxon>
    </lineage>
</organism>
<sequence length="432" mass="49153">MWKKVLIGQEIYNLCSKMFPYCRSITGDGVRQTLQSLREIVPEITVHEIPSGTNAFDWTVPKEWRIRDAWIKNSSGEKILDYNKHNLHVVGYSTPVDKTVDLAELKQYIYTQPDQPDAIPYVTSYYKGRFGFCMTQEQYDALPEDTYHIFIDSKLFDGSLTYGELIIPGESNKEVLISTYMCHPSMANNELSGPAVSVYLAKWLLSLTNRHYTYRFVYVPETIGSLTYMSQGDNLEKMKANVIAGWNLSCVGDDRTYSYVRTRYGNTLTDIITKNVLQFIYPKYKEYSFLKRGSDERQYNAPGIDLPVCGFCRSKFGEYPEYHTSKDDMGLISPAGLQGAYDVMQQCILVLESNKKYQIQCLGEPQLGKRGLYPTISQKGSYDEVTAMLDFIAYADGKNDLIEISNIIGVPVNEIIPIAEKLIAANLLKVVE</sequence>
<dbReference type="OrthoDB" id="9765654at2"/>
<gene>
    <name evidence="4" type="ORF">SAMN02745671_02235</name>
</gene>
<dbReference type="PIRSF" id="PIRSF015244">
    <property type="entry name" value="UCP015244"/>
    <property type="match status" value="1"/>
</dbReference>
<dbReference type="Gene3D" id="3.50.30.90">
    <property type="match status" value="1"/>
</dbReference>
<evidence type="ECO:0000259" key="2">
    <source>
        <dbReference type="Pfam" id="PF16221"/>
    </source>
</evidence>
<dbReference type="Proteomes" id="UP000191240">
    <property type="component" value="Unassembled WGS sequence"/>
</dbReference>
<keyword evidence="4" id="KW-0645">Protease</keyword>
<dbReference type="Gene3D" id="3.40.630.10">
    <property type="entry name" value="Zn peptidases"/>
    <property type="match status" value="1"/>
</dbReference>
<dbReference type="Pfam" id="PF16221">
    <property type="entry name" value="HTH_47"/>
    <property type="match status" value="1"/>
</dbReference>
<evidence type="ECO:0000259" key="3">
    <source>
        <dbReference type="Pfam" id="PF16254"/>
    </source>
</evidence>
<dbReference type="Pfam" id="PF09940">
    <property type="entry name" value="DUF2172"/>
    <property type="match status" value="1"/>
</dbReference>
<feature type="domain" description="DUF2172" evidence="1">
    <location>
        <begin position="63"/>
        <end position="154"/>
    </location>
</feature>
<reference evidence="4 5" key="1">
    <citation type="submission" date="2016-11" db="EMBL/GenBank/DDBJ databases">
        <authorList>
            <person name="Jaros S."/>
            <person name="Januszkiewicz K."/>
            <person name="Wedrychowicz H."/>
        </authorList>
    </citation>
    <scope>NUCLEOTIDE SEQUENCE [LARGE SCALE GENOMIC DNA]</scope>
    <source>
        <strain evidence="4 5">DSM 3074</strain>
    </source>
</reference>
<dbReference type="InterPro" id="IPR032622">
    <property type="entry name" value="UCP01524_HTH"/>
</dbReference>
<dbReference type="InterPro" id="IPR032610">
    <property type="entry name" value="DUF2172"/>
</dbReference>
<keyword evidence="4" id="KW-0031">Aminopeptidase</keyword>
<evidence type="ECO:0000313" key="4">
    <source>
        <dbReference type="EMBL" id="SHI95941.1"/>
    </source>
</evidence>
<feature type="domain" description="DUF4910" evidence="3">
    <location>
        <begin position="12"/>
        <end position="354"/>
    </location>
</feature>
<proteinExistence type="predicted"/>
<feature type="domain" description="UCP01524 winged helix-turn-helix" evidence="2">
    <location>
        <begin position="359"/>
        <end position="429"/>
    </location>
</feature>
<evidence type="ECO:0000259" key="1">
    <source>
        <dbReference type="Pfam" id="PF09940"/>
    </source>
</evidence>
<dbReference type="InterPro" id="IPR036388">
    <property type="entry name" value="WH-like_DNA-bd_sf"/>
</dbReference>
<dbReference type="GO" id="GO:0004177">
    <property type="term" value="F:aminopeptidase activity"/>
    <property type="evidence" value="ECO:0007669"/>
    <property type="project" value="UniProtKB-KW"/>
</dbReference>
<evidence type="ECO:0000313" key="5">
    <source>
        <dbReference type="Proteomes" id="UP000191240"/>
    </source>
</evidence>
<dbReference type="AlphaFoldDB" id="A0A1M6FE28"/>
<dbReference type="EMBL" id="FQYW01000020">
    <property type="protein sequence ID" value="SHI95941.1"/>
    <property type="molecule type" value="Genomic_DNA"/>
</dbReference>
<dbReference type="Gene3D" id="1.10.10.10">
    <property type="entry name" value="Winged helix-like DNA-binding domain superfamily/Winged helix DNA-binding domain"/>
    <property type="match status" value="1"/>
</dbReference>
<dbReference type="Pfam" id="PF16254">
    <property type="entry name" value="DUF4910"/>
    <property type="match status" value="1"/>
</dbReference>
<dbReference type="InterPro" id="IPR032589">
    <property type="entry name" value="DUF4910"/>
</dbReference>
<dbReference type="SUPFAM" id="SSF53187">
    <property type="entry name" value="Zn-dependent exopeptidases"/>
    <property type="match status" value="1"/>
</dbReference>
<accession>A0A1M6FE28</accession>
<keyword evidence="4" id="KW-0378">Hydrolase</keyword>
<protein>
    <submittedName>
        <fullName evidence="4">Aminopeptidase-like domain-containing protein</fullName>
    </submittedName>
</protein>
<name>A0A1M6FE28_9FIRM</name>
<dbReference type="InterPro" id="IPR012353">
    <property type="entry name" value="UCP015244"/>
</dbReference>